<dbReference type="EMBL" id="LR797212">
    <property type="protein sequence ID" value="CAB4194205.1"/>
    <property type="molecule type" value="Genomic_DNA"/>
</dbReference>
<evidence type="ECO:0000313" key="2">
    <source>
        <dbReference type="EMBL" id="CAB4186105.1"/>
    </source>
</evidence>
<accession>A0A6J5SXH1</accession>
<organism evidence="4">
    <name type="scientific">uncultured Caudovirales phage</name>
    <dbReference type="NCBI Taxonomy" id="2100421"/>
    <lineage>
        <taxon>Viruses</taxon>
        <taxon>Duplodnaviria</taxon>
        <taxon>Heunggongvirae</taxon>
        <taxon>Uroviricota</taxon>
        <taxon>Caudoviricetes</taxon>
        <taxon>Peduoviridae</taxon>
        <taxon>Maltschvirus</taxon>
        <taxon>Maltschvirus maltsch</taxon>
    </lineage>
</organism>
<dbReference type="EMBL" id="LR796911">
    <property type="protein sequence ID" value="CAB4173827.1"/>
    <property type="molecule type" value="Genomic_DNA"/>
</dbReference>
<dbReference type="EMBL" id="LR797085">
    <property type="protein sequence ID" value="CAB4186105.1"/>
    <property type="molecule type" value="Genomic_DNA"/>
</dbReference>
<evidence type="ECO:0000313" key="1">
    <source>
        <dbReference type="EMBL" id="CAB4173827.1"/>
    </source>
</evidence>
<evidence type="ECO:0000313" key="5">
    <source>
        <dbReference type="EMBL" id="CAB5231014.1"/>
    </source>
</evidence>
<dbReference type="EMBL" id="LR798429">
    <property type="protein sequence ID" value="CAB5231014.1"/>
    <property type="molecule type" value="Genomic_DNA"/>
</dbReference>
<dbReference type="EMBL" id="LR797489">
    <property type="protein sequence ID" value="CAB4220282.1"/>
    <property type="molecule type" value="Genomic_DNA"/>
</dbReference>
<evidence type="ECO:0000313" key="4">
    <source>
        <dbReference type="EMBL" id="CAB4220282.1"/>
    </source>
</evidence>
<gene>
    <name evidence="2" type="ORF">UFOVP1134_16</name>
    <name evidence="3" type="ORF">UFOVP1251_14</name>
    <name evidence="5" type="ORF">UFOVP1585_14</name>
    <name evidence="4" type="ORF">UFOVP1637_22</name>
    <name evidence="1" type="ORF">UFOVP971_14</name>
</gene>
<evidence type="ECO:0000313" key="3">
    <source>
        <dbReference type="EMBL" id="CAB4194205.1"/>
    </source>
</evidence>
<sequence>MSLEKQIAAAVAAKIPPATIAKMFGLVEVAIKAAPTVTETVHEVAEIVKPARRKIVKGK</sequence>
<name>A0A6J5SXH1_9CAUD</name>
<reference evidence="4" key="1">
    <citation type="submission" date="2020-05" db="EMBL/GenBank/DDBJ databases">
        <authorList>
            <person name="Chiriac C."/>
            <person name="Salcher M."/>
            <person name="Ghai R."/>
            <person name="Kavagutti S V."/>
        </authorList>
    </citation>
    <scope>NUCLEOTIDE SEQUENCE</scope>
</reference>
<protein>
    <submittedName>
        <fullName evidence="4">Uncharacterized protein</fullName>
    </submittedName>
</protein>
<proteinExistence type="predicted"/>